<protein>
    <recommendedName>
        <fullName evidence="3">Tyr recombinase domain-containing protein</fullName>
    </recommendedName>
</protein>
<organism evidence="1 2">
    <name type="scientific">Paenibacillus silvae</name>
    <dbReference type="NCBI Taxonomy" id="1325358"/>
    <lineage>
        <taxon>Bacteria</taxon>
        <taxon>Bacillati</taxon>
        <taxon>Bacillota</taxon>
        <taxon>Bacilli</taxon>
        <taxon>Bacillales</taxon>
        <taxon>Paenibacillaceae</taxon>
        <taxon>Paenibacillus</taxon>
    </lineage>
</organism>
<dbReference type="EMBL" id="BMFU01000011">
    <property type="protein sequence ID" value="GGH67845.1"/>
    <property type="molecule type" value="Genomic_DNA"/>
</dbReference>
<dbReference type="Proteomes" id="UP000652153">
    <property type="component" value="Unassembled WGS sequence"/>
</dbReference>
<accession>A0ABQ1ZLA0</accession>
<evidence type="ECO:0008006" key="3">
    <source>
        <dbReference type="Google" id="ProtNLM"/>
    </source>
</evidence>
<reference evidence="2" key="1">
    <citation type="journal article" date="2019" name="Int. J. Syst. Evol. Microbiol.">
        <title>The Global Catalogue of Microorganisms (GCM) 10K type strain sequencing project: providing services to taxonomists for standard genome sequencing and annotation.</title>
        <authorList>
            <consortium name="The Broad Institute Genomics Platform"/>
            <consortium name="The Broad Institute Genome Sequencing Center for Infectious Disease"/>
            <person name="Wu L."/>
            <person name="Ma J."/>
        </authorList>
    </citation>
    <scope>NUCLEOTIDE SEQUENCE [LARGE SCALE GENOMIC DNA]</scope>
    <source>
        <strain evidence="2">CGMCC 1.12770</strain>
    </source>
</reference>
<proteinExistence type="predicted"/>
<evidence type="ECO:0000313" key="1">
    <source>
        <dbReference type="EMBL" id="GGH67845.1"/>
    </source>
</evidence>
<comment type="caution">
    <text evidence="1">The sequence shown here is derived from an EMBL/GenBank/DDBJ whole genome shotgun (WGS) entry which is preliminary data.</text>
</comment>
<evidence type="ECO:0000313" key="2">
    <source>
        <dbReference type="Proteomes" id="UP000652153"/>
    </source>
</evidence>
<keyword evidence="2" id="KW-1185">Reference proteome</keyword>
<gene>
    <name evidence="1" type="ORF">GCM10008014_49700</name>
</gene>
<name>A0ABQ1ZLA0_9BACL</name>
<sequence>MKAAGIKGVSSRPNNIQHTFAELYIIHEGDTYNLQDILAYVSQDMVKKYVNLW</sequence>